<feature type="transmembrane region" description="Helical" evidence="1">
    <location>
        <begin position="20"/>
        <end position="40"/>
    </location>
</feature>
<dbReference type="AlphaFoldDB" id="A0A0B0NRD3"/>
<protein>
    <submittedName>
        <fullName evidence="2">Uncharacterized protein</fullName>
    </submittedName>
</protein>
<reference evidence="3" key="1">
    <citation type="submission" date="2014-09" db="EMBL/GenBank/DDBJ databases">
        <authorList>
            <person name="Mudge J."/>
            <person name="Ramaraj T."/>
            <person name="Lindquist I.E."/>
            <person name="Bharti A.K."/>
            <person name="Sundararajan A."/>
            <person name="Cameron C.T."/>
            <person name="Woodward J.E."/>
            <person name="May G.D."/>
            <person name="Brubaker C."/>
            <person name="Broadhvest J."/>
            <person name="Wilkins T.A."/>
        </authorList>
    </citation>
    <scope>NUCLEOTIDE SEQUENCE</scope>
    <source>
        <strain evidence="3">cv. AKA8401</strain>
    </source>
</reference>
<accession>A0A0B0NRD3</accession>
<evidence type="ECO:0000256" key="1">
    <source>
        <dbReference type="SAM" id="Phobius"/>
    </source>
</evidence>
<dbReference type="Proteomes" id="UP000032142">
    <property type="component" value="Unassembled WGS sequence"/>
</dbReference>
<sequence length="54" mass="6347">MYITHFHISNHYPIFNSHKYHPISIIVPFYLITPITWLGLGRIHGSNQTHQFGT</sequence>
<keyword evidence="1" id="KW-0472">Membrane</keyword>
<evidence type="ECO:0000313" key="2">
    <source>
        <dbReference type="EMBL" id="KHG15385.1"/>
    </source>
</evidence>
<keyword evidence="1" id="KW-1133">Transmembrane helix</keyword>
<keyword evidence="1" id="KW-0812">Transmembrane</keyword>
<evidence type="ECO:0000313" key="3">
    <source>
        <dbReference type="Proteomes" id="UP000032142"/>
    </source>
</evidence>
<name>A0A0B0NRD3_GOSAR</name>
<keyword evidence="3" id="KW-1185">Reference proteome</keyword>
<gene>
    <name evidence="2" type="ORF">F383_17771</name>
</gene>
<proteinExistence type="predicted"/>
<organism evidence="2 3">
    <name type="scientific">Gossypium arboreum</name>
    <name type="common">Tree cotton</name>
    <name type="synonym">Gossypium nanking</name>
    <dbReference type="NCBI Taxonomy" id="29729"/>
    <lineage>
        <taxon>Eukaryota</taxon>
        <taxon>Viridiplantae</taxon>
        <taxon>Streptophyta</taxon>
        <taxon>Embryophyta</taxon>
        <taxon>Tracheophyta</taxon>
        <taxon>Spermatophyta</taxon>
        <taxon>Magnoliopsida</taxon>
        <taxon>eudicotyledons</taxon>
        <taxon>Gunneridae</taxon>
        <taxon>Pentapetalae</taxon>
        <taxon>rosids</taxon>
        <taxon>malvids</taxon>
        <taxon>Malvales</taxon>
        <taxon>Malvaceae</taxon>
        <taxon>Malvoideae</taxon>
        <taxon>Gossypium</taxon>
    </lineage>
</organism>
<dbReference type="EMBL" id="KN403603">
    <property type="protein sequence ID" value="KHG15385.1"/>
    <property type="molecule type" value="Genomic_DNA"/>
</dbReference>